<proteinExistence type="predicted"/>
<sequence length="708" mass="78887">MASSSTISYHRNHHNDIQDDSHHNHDDVPPTTIAVAPPEETAAALAFRRADGSRREFFFDDSIRSLPQPAASLFLLNRSPTATLPRNVLRPFRRDNDEPASRICFVRETRQAVCRDGQDRSRCSACKRKVTDTTDMTDTTTSETASRHYRWSMMSPQRVFRDLVMSDVAEPLRPALRDALLQAFNSTVEAPQAKQTTQTAQSRSTTPQSPTQRRLQQFTQLSLSRSPLPSPPPSPTTPRHAELDTHKDTLTDNKTPYPTEFRYFPLLPYEIRRMIWEQALPTRVLLRDDLGPSTYRGVRRVFRPASHTHSIDMLWRSDLFHVCTEARQVVQKYQDRTRKRGDDNESKPSDDQSTPLLRHATNNMRLKAGLDVLYYPWLGSESIHGHSGGGLWMSGRHYHGTQNGPHHNDEGAYPSHPSWISKMDASYTTTGRISSVTATLGAATISAVPYGHWASQLRMLRLPVTTVALDAAWIDRGHPDTIAWAAGVDLSEPDASGDGEDGQDTDASADEPMPPPTSLQVVVADIVVPVRIRLDHDTLTTEQRRLLRQHITPQSWADVRNYRREMEGPTEALLVPGSSSSSSSPTSSSSPSSDTPPSPPPTNLNGMDFTVLVGLYDDGRIEELLSLQAASDKTKQLSDAKPSTVLNKSALHRCIACTRRAWEAHNTKFWAAKFGPLLGAYLQKLCRPTIVFSVVLAFDGGEDEGRAV</sequence>
<feature type="region of interest" description="Disordered" evidence="1">
    <location>
        <begin position="1"/>
        <end position="35"/>
    </location>
</feature>
<feature type="region of interest" description="Disordered" evidence="1">
    <location>
        <begin position="572"/>
        <end position="604"/>
    </location>
</feature>
<evidence type="ECO:0000256" key="1">
    <source>
        <dbReference type="SAM" id="MobiDB-lite"/>
    </source>
</evidence>
<feature type="compositionally biased region" description="Low complexity" evidence="1">
    <location>
        <begin position="578"/>
        <end position="593"/>
    </location>
</feature>
<feature type="region of interest" description="Disordered" evidence="1">
    <location>
        <begin position="333"/>
        <end position="358"/>
    </location>
</feature>
<name>A0ABP0ANU5_9PEZI</name>
<evidence type="ECO:0000313" key="3">
    <source>
        <dbReference type="EMBL" id="CAK7208893.1"/>
    </source>
</evidence>
<reference evidence="3 4" key="1">
    <citation type="submission" date="2024-01" db="EMBL/GenBank/DDBJ databases">
        <authorList>
            <person name="Allen C."/>
            <person name="Tagirdzhanova G."/>
        </authorList>
    </citation>
    <scope>NUCLEOTIDE SEQUENCE [LARGE SCALE GENOMIC DNA]</scope>
</reference>
<organism evidence="3 4">
    <name type="scientific">Sporothrix bragantina</name>
    <dbReference type="NCBI Taxonomy" id="671064"/>
    <lineage>
        <taxon>Eukaryota</taxon>
        <taxon>Fungi</taxon>
        <taxon>Dikarya</taxon>
        <taxon>Ascomycota</taxon>
        <taxon>Pezizomycotina</taxon>
        <taxon>Sordariomycetes</taxon>
        <taxon>Sordariomycetidae</taxon>
        <taxon>Ophiostomatales</taxon>
        <taxon>Ophiostomataceae</taxon>
        <taxon>Sporothrix</taxon>
    </lineage>
</organism>
<feature type="compositionally biased region" description="Low complexity" evidence="1">
    <location>
        <begin position="190"/>
        <end position="214"/>
    </location>
</feature>
<dbReference type="Proteomes" id="UP001642406">
    <property type="component" value="Unassembled WGS sequence"/>
</dbReference>
<dbReference type="Pfam" id="PF20150">
    <property type="entry name" value="2EXR"/>
    <property type="match status" value="1"/>
</dbReference>
<keyword evidence="4" id="KW-1185">Reference proteome</keyword>
<feature type="compositionally biased region" description="Basic and acidic residues" evidence="1">
    <location>
        <begin position="239"/>
        <end position="251"/>
    </location>
</feature>
<feature type="region of interest" description="Disordered" evidence="1">
    <location>
        <begin position="189"/>
        <end position="257"/>
    </location>
</feature>
<protein>
    <recommendedName>
        <fullName evidence="2">2EXR domain-containing protein</fullName>
    </recommendedName>
</protein>
<comment type="caution">
    <text evidence="3">The sequence shown here is derived from an EMBL/GenBank/DDBJ whole genome shotgun (WGS) entry which is preliminary data.</text>
</comment>
<evidence type="ECO:0000313" key="4">
    <source>
        <dbReference type="Proteomes" id="UP001642406"/>
    </source>
</evidence>
<feature type="compositionally biased region" description="Basic and acidic residues" evidence="1">
    <location>
        <begin position="14"/>
        <end position="28"/>
    </location>
</feature>
<feature type="region of interest" description="Disordered" evidence="1">
    <location>
        <begin position="490"/>
        <end position="517"/>
    </location>
</feature>
<dbReference type="InterPro" id="IPR045518">
    <property type="entry name" value="2EXR"/>
</dbReference>
<feature type="compositionally biased region" description="Acidic residues" evidence="1">
    <location>
        <begin position="491"/>
        <end position="509"/>
    </location>
</feature>
<feature type="compositionally biased region" description="Basic and acidic residues" evidence="1">
    <location>
        <begin position="333"/>
        <end position="350"/>
    </location>
</feature>
<dbReference type="EMBL" id="CAWUHC010000002">
    <property type="protein sequence ID" value="CAK7208893.1"/>
    <property type="molecule type" value="Genomic_DNA"/>
</dbReference>
<feature type="domain" description="2EXR" evidence="2">
    <location>
        <begin position="261"/>
        <end position="341"/>
    </location>
</feature>
<evidence type="ECO:0000259" key="2">
    <source>
        <dbReference type="Pfam" id="PF20150"/>
    </source>
</evidence>
<accession>A0ABP0ANU5</accession>
<gene>
    <name evidence="3" type="ORF">SBRCBS47491_000252</name>
</gene>